<evidence type="ECO:0000256" key="8">
    <source>
        <dbReference type="ARBA" id="ARBA00023012"/>
    </source>
</evidence>
<keyword evidence="9" id="KW-0472">Membrane</keyword>
<dbReference type="InterPro" id="IPR050482">
    <property type="entry name" value="Sensor_HK_TwoCompSys"/>
</dbReference>
<evidence type="ECO:0000313" key="12">
    <source>
        <dbReference type="Proteomes" id="UP000267164"/>
    </source>
</evidence>
<keyword evidence="9" id="KW-0812">Transmembrane</keyword>
<evidence type="ECO:0000259" key="10">
    <source>
        <dbReference type="Pfam" id="PF07730"/>
    </source>
</evidence>
<evidence type="ECO:0000256" key="3">
    <source>
        <dbReference type="ARBA" id="ARBA00022553"/>
    </source>
</evidence>
<dbReference type="CDD" id="cd16917">
    <property type="entry name" value="HATPase_UhpB-NarQ-NarX-like"/>
    <property type="match status" value="1"/>
</dbReference>
<feature type="transmembrane region" description="Helical" evidence="9">
    <location>
        <begin position="51"/>
        <end position="72"/>
    </location>
</feature>
<evidence type="ECO:0000256" key="6">
    <source>
        <dbReference type="ARBA" id="ARBA00022777"/>
    </source>
</evidence>
<name>A0A386Z8F6_9NOCA</name>
<evidence type="ECO:0000256" key="7">
    <source>
        <dbReference type="ARBA" id="ARBA00022840"/>
    </source>
</evidence>
<evidence type="ECO:0000256" key="9">
    <source>
        <dbReference type="SAM" id="Phobius"/>
    </source>
</evidence>
<dbReference type="GO" id="GO:0000155">
    <property type="term" value="F:phosphorelay sensor kinase activity"/>
    <property type="evidence" value="ECO:0007669"/>
    <property type="project" value="InterPro"/>
</dbReference>
<feature type="transmembrane region" description="Helical" evidence="9">
    <location>
        <begin position="84"/>
        <end position="104"/>
    </location>
</feature>
<comment type="catalytic activity">
    <reaction evidence="1">
        <text>ATP + protein L-histidine = ADP + protein N-phospho-L-histidine.</text>
        <dbReference type="EC" id="2.7.13.3"/>
    </reaction>
</comment>
<feature type="transmembrane region" description="Helical" evidence="9">
    <location>
        <begin position="150"/>
        <end position="170"/>
    </location>
</feature>
<dbReference type="Gene3D" id="3.30.565.10">
    <property type="entry name" value="Histidine kinase-like ATPase, C-terminal domain"/>
    <property type="match status" value="1"/>
</dbReference>
<dbReference type="PANTHER" id="PTHR24421:SF10">
    <property type="entry name" value="NITRATE_NITRITE SENSOR PROTEIN NARQ"/>
    <property type="match status" value="1"/>
</dbReference>
<evidence type="ECO:0000313" key="11">
    <source>
        <dbReference type="EMBL" id="AYF73931.1"/>
    </source>
</evidence>
<dbReference type="GO" id="GO:0016020">
    <property type="term" value="C:membrane"/>
    <property type="evidence" value="ECO:0007669"/>
    <property type="project" value="InterPro"/>
</dbReference>
<dbReference type="KEGG" id="nyu:D7D52_08710"/>
<evidence type="ECO:0000256" key="4">
    <source>
        <dbReference type="ARBA" id="ARBA00022679"/>
    </source>
</evidence>
<keyword evidence="5" id="KW-0547">Nucleotide-binding</keyword>
<dbReference type="Proteomes" id="UP000267164">
    <property type="component" value="Chromosome"/>
</dbReference>
<feature type="transmembrane region" description="Helical" evidence="9">
    <location>
        <begin position="110"/>
        <end position="138"/>
    </location>
</feature>
<dbReference type="EC" id="2.7.13.3" evidence="2"/>
<dbReference type="Pfam" id="PF07730">
    <property type="entry name" value="HisKA_3"/>
    <property type="match status" value="1"/>
</dbReference>
<dbReference type="AlphaFoldDB" id="A0A386Z8F6"/>
<evidence type="ECO:0000256" key="1">
    <source>
        <dbReference type="ARBA" id="ARBA00000085"/>
    </source>
</evidence>
<dbReference type="OrthoDB" id="227596at2"/>
<protein>
    <recommendedName>
        <fullName evidence="2">histidine kinase</fullName>
        <ecNumber evidence="2">2.7.13.3</ecNumber>
    </recommendedName>
</protein>
<keyword evidence="8" id="KW-0902">Two-component regulatory system</keyword>
<evidence type="ECO:0000256" key="2">
    <source>
        <dbReference type="ARBA" id="ARBA00012438"/>
    </source>
</evidence>
<accession>A0A386Z8F6</accession>
<dbReference type="InterPro" id="IPR011712">
    <property type="entry name" value="Sig_transdc_His_kin_sub3_dim/P"/>
</dbReference>
<sequence>MNVTSATPESIGQVRQELREWLAECAVRARGFVRNPVAEYRRWVENTGFDYPVSMVVLVDLMMLTISGISFAQRVAAGYPPGGLALAALALIVLTGPPCVILNFPPRPALLAVLTMASVALFLAQPVSFDIAPLVLIIITGEIAAITRTVIGTAVGVAMFAELLLFRAQGHADGVAFPWFALGILFGWFTGQLLNYQRRYLYQERDYQHMRALQAAGEERRRIAREVHDVIAHSLSVTLLHVTAARHALQTDQDVDEAVDALADAERVGRQAMADIRRTVGLLDGHPAPLRPEPGLDDIEDLVADFVRAGMRIEFRATGDPSQISPGLGLAIYRICQESLANIAKHAPGAQAEMRILLHARHIDLIVRNTLPAGTRARPGRGMGVSGMRQRLAVLGGTLAAGIEDEHWQVCARIPTTGQFPCLAAAEQGLRSVLTTMSHKPLTTMSHKPQQEGV</sequence>
<dbReference type="GO" id="GO:0046983">
    <property type="term" value="F:protein dimerization activity"/>
    <property type="evidence" value="ECO:0007669"/>
    <property type="project" value="InterPro"/>
</dbReference>
<keyword evidence="12" id="KW-1185">Reference proteome</keyword>
<dbReference type="InterPro" id="IPR036890">
    <property type="entry name" value="HATPase_C_sf"/>
</dbReference>
<dbReference type="PANTHER" id="PTHR24421">
    <property type="entry name" value="NITRATE/NITRITE SENSOR PROTEIN NARX-RELATED"/>
    <property type="match status" value="1"/>
</dbReference>
<proteinExistence type="predicted"/>
<keyword evidence="3" id="KW-0597">Phosphoprotein</keyword>
<evidence type="ECO:0000256" key="5">
    <source>
        <dbReference type="ARBA" id="ARBA00022741"/>
    </source>
</evidence>
<dbReference type="Gene3D" id="1.20.5.1930">
    <property type="match status" value="1"/>
</dbReference>
<dbReference type="RefSeq" id="WP_120735856.1">
    <property type="nucleotide sequence ID" value="NZ_CP032568.1"/>
</dbReference>
<keyword evidence="7" id="KW-0067">ATP-binding</keyword>
<feature type="transmembrane region" description="Helical" evidence="9">
    <location>
        <begin position="176"/>
        <end position="196"/>
    </location>
</feature>
<reference evidence="11 12" key="1">
    <citation type="submission" date="2018-09" db="EMBL/GenBank/DDBJ databases">
        <title>Nocardia yunnanensis sp. nov., an actinomycete isolated from a soil sample.</title>
        <authorList>
            <person name="Zhang J."/>
        </authorList>
    </citation>
    <scope>NUCLEOTIDE SEQUENCE [LARGE SCALE GENOMIC DNA]</scope>
    <source>
        <strain evidence="11 12">CFHS0054</strain>
    </source>
</reference>
<keyword evidence="9" id="KW-1133">Transmembrane helix</keyword>
<feature type="domain" description="Signal transduction histidine kinase subgroup 3 dimerisation and phosphoacceptor" evidence="10">
    <location>
        <begin position="219"/>
        <end position="283"/>
    </location>
</feature>
<dbReference type="EMBL" id="CP032568">
    <property type="protein sequence ID" value="AYF73931.1"/>
    <property type="molecule type" value="Genomic_DNA"/>
</dbReference>
<organism evidence="11 12">
    <name type="scientific">Nocardia yunnanensis</name>
    <dbReference type="NCBI Taxonomy" id="2382165"/>
    <lineage>
        <taxon>Bacteria</taxon>
        <taxon>Bacillati</taxon>
        <taxon>Actinomycetota</taxon>
        <taxon>Actinomycetes</taxon>
        <taxon>Mycobacteriales</taxon>
        <taxon>Nocardiaceae</taxon>
        <taxon>Nocardia</taxon>
    </lineage>
</organism>
<dbReference type="GO" id="GO:0005524">
    <property type="term" value="F:ATP binding"/>
    <property type="evidence" value="ECO:0007669"/>
    <property type="project" value="UniProtKB-KW"/>
</dbReference>
<dbReference type="SUPFAM" id="SSF55874">
    <property type="entry name" value="ATPase domain of HSP90 chaperone/DNA topoisomerase II/histidine kinase"/>
    <property type="match status" value="1"/>
</dbReference>
<gene>
    <name evidence="11" type="ORF">D7D52_08710</name>
</gene>
<keyword evidence="6 11" id="KW-0418">Kinase</keyword>
<keyword evidence="4" id="KW-0808">Transferase</keyword>